<dbReference type="Pfam" id="PF09239">
    <property type="entry name" value="Topo-VIb_trans"/>
    <property type="match status" value="1"/>
</dbReference>
<feature type="non-terminal residue" evidence="9">
    <location>
        <position position="490"/>
    </location>
</feature>
<keyword evidence="2" id="KW-0067">ATP-binding</keyword>
<dbReference type="HAMAP" id="MF_00322">
    <property type="entry name" value="Top6B"/>
    <property type="match status" value="1"/>
</dbReference>
<evidence type="ECO:0000256" key="4">
    <source>
        <dbReference type="ARBA" id="ARBA00023125"/>
    </source>
</evidence>
<evidence type="ECO:0000256" key="3">
    <source>
        <dbReference type="ARBA" id="ARBA00023029"/>
    </source>
</evidence>
<evidence type="ECO:0000259" key="7">
    <source>
        <dbReference type="Pfam" id="PF02518"/>
    </source>
</evidence>
<organism evidence="9">
    <name type="scientific">marine metagenome</name>
    <dbReference type="NCBI Taxonomy" id="408172"/>
    <lineage>
        <taxon>unclassified sequences</taxon>
        <taxon>metagenomes</taxon>
        <taxon>ecological metagenomes</taxon>
    </lineage>
</organism>
<accession>A0A382FUB3</accession>
<dbReference type="PIRSF" id="PIRSF006553">
    <property type="entry name" value="TopoVI_B"/>
    <property type="match status" value="1"/>
</dbReference>
<dbReference type="SUPFAM" id="SSF46946">
    <property type="entry name" value="S13-like H2TH domain"/>
    <property type="match status" value="1"/>
</dbReference>
<dbReference type="GO" id="GO:0006265">
    <property type="term" value="P:DNA topological change"/>
    <property type="evidence" value="ECO:0007669"/>
    <property type="project" value="InterPro"/>
</dbReference>
<dbReference type="GO" id="GO:0003677">
    <property type="term" value="F:DNA binding"/>
    <property type="evidence" value="ECO:0007669"/>
    <property type="project" value="UniProtKB-KW"/>
</dbReference>
<keyword evidence="4" id="KW-0238">DNA-binding</keyword>
<dbReference type="Gene3D" id="1.10.8.50">
    <property type="match status" value="1"/>
</dbReference>
<dbReference type="InterPro" id="IPR014721">
    <property type="entry name" value="Ribsml_uS5_D2-typ_fold_subgr"/>
</dbReference>
<evidence type="ECO:0000256" key="2">
    <source>
        <dbReference type="ARBA" id="ARBA00022840"/>
    </source>
</evidence>
<dbReference type="GO" id="GO:0005524">
    <property type="term" value="F:ATP binding"/>
    <property type="evidence" value="ECO:0007669"/>
    <property type="project" value="UniProtKB-KW"/>
</dbReference>
<dbReference type="EMBL" id="UINC01051930">
    <property type="protein sequence ID" value="SVB66668.1"/>
    <property type="molecule type" value="Genomic_DNA"/>
</dbReference>
<dbReference type="NCBIfam" id="NF003218">
    <property type="entry name" value="PRK04184.1"/>
    <property type="match status" value="1"/>
</dbReference>
<evidence type="ECO:0000256" key="1">
    <source>
        <dbReference type="ARBA" id="ARBA00022741"/>
    </source>
</evidence>
<feature type="domain" description="Histidine kinase/HSP90-like ATPase" evidence="7">
    <location>
        <begin position="30"/>
        <end position="172"/>
    </location>
</feature>
<evidence type="ECO:0008006" key="10">
    <source>
        <dbReference type="Google" id="ProtNLM"/>
    </source>
</evidence>
<reference evidence="9" key="1">
    <citation type="submission" date="2018-05" db="EMBL/GenBank/DDBJ databases">
        <authorList>
            <person name="Lanie J.A."/>
            <person name="Ng W.-L."/>
            <person name="Kazmierczak K.M."/>
            <person name="Andrzejewski T.M."/>
            <person name="Davidsen T.M."/>
            <person name="Wayne K.J."/>
            <person name="Tettelin H."/>
            <person name="Glass J.I."/>
            <person name="Rusch D."/>
            <person name="Podicherti R."/>
            <person name="Tsui H.-C.T."/>
            <person name="Winkler M.E."/>
        </authorList>
    </citation>
    <scope>NUCLEOTIDE SEQUENCE</scope>
</reference>
<dbReference type="PANTHER" id="PTHR48444">
    <property type="entry name" value="DNA TOPOISOMERASE 6 SUBUNIT B"/>
    <property type="match status" value="1"/>
</dbReference>
<dbReference type="InterPro" id="IPR003594">
    <property type="entry name" value="HATPase_dom"/>
</dbReference>
<keyword evidence="3" id="KW-0799">Topoisomerase</keyword>
<dbReference type="SUPFAM" id="SSF55874">
    <property type="entry name" value="ATPase domain of HSP90 chaperone/DNA topoisomerase II/histidine kinase"/>
    <property type="match status" value="1"/>
</dbReference>
<dbReference type="PANTHER" id="PTHR48444:SF1">
    <property type="entry name" value="DNA TOPOISOMERASE 6 SUBUNIT B"/>
    <property type="match status" value="1"/>
</dbReference>
<dbReference type="InterPro" id="IPR015320">
    <property type="entry name" value="TopoVI_B_transducer"/>
</dbReference>
<dbReference type="AlphaFoldDB" id="A0A382FUB3"/>
<evidence type="ECO:0000259" key="8">
    <source>
        <dbReference type="Pfam" id="PF09239"/>
    </source>
</evidence>
<dbReference type="Gene3D" id="3.30.565.10">
    <property type="entry name" value="Histidine kinase-like ATPase, C-terminal domain"/>
    <property type="match status" value="1"/>
</dbReference>
<keyword evidence="5" id="KW-0413">Isomerase</keyword>
<evidence type="ECO:0000256" key="5">
    <source>
        <dbReference type="ARBA" id="ARBA00023235"/>
    </source>
</evidence>
<evidence type="ECO:0000313" key="9">
    <source>
        <dbReference type="EMBL" id="SVB66668.1"/>
    </source>
</evidence>
<proteinExistence type="inferred from homology"/>
<gene>
    <name evidence="9" type="ORF">METZ01_LOCUS219522</name>
</gene>
<feature type="domain" description="DNA topoisomerase VI subunit B transducer" evidence="8">
    <location>
        <begin position="306"/>
        <end position="469"/>
    </location>
</feature>
<dbReference type="InterPro" id="IPR020568">
    <property type="entry name" value="Ribosomal_Su5_D2-typ_SF"/>
</dbReference>
<dbReference type="InterPro" id="IPR036890">
    <property type="entry name" value="HATPase_C_sf"/>
</dbReference>
<sequence>MADTNHKQVSVAEFFEKNRHLLGFNNPAKALLTSVKEAVDNSLDACESAKILPKIYVKVQELEKDRYKLIVEDNGPGLPKKVLAKAFGSLLFGSKFRSTGGKQGRGQQGIGISAVIMYGQLTTGKPAIIISKTAKEKQARHHKLHIDIKTNEPDIVESESKDWLKDHGTRIEVIMEGKITKAKQSPYEFIKQTAVVNPHAEMEYIDHEGKKHKFPRVSDKLPKPAKEQKPHPHGVEFGIFKRMSKATSARSVKSFLTKDFDKVGSGTANSILTAAEIDGKTMPKLLDDDQLHSIHKAIAEAKIMNPSTDCLSPIGNEALAKSLESEYDLEFVKSVTRRPTVYRGFPFQVEVAIGYGGELDAEGSVTMNRFANKVPLLYEEGSCAVTKAIKSISWRSYGLSNSSGSMPTGPAIIVVHIASVWVPFTSESKAAVSNYPNISKELKLAIQECARSLQKYVKRKQRAGLEEEKRKKFRGYATEVAIAVAKLISK</sequence>
<dbReference type="SUPFAM" id="SSF54211">
    <property type="entry name" value="Ribosomal protein S5 domain 2-like"/>
    <property type="match status" value="1"/>
</dbReference>
<evidence type="ECO:0000256" key="6">
    <source>
        <dbReference type="SAM" id="MobiDB-lite"/>
    </source>
</evidence>
<keyword evidence="1" id="KW-0547">Nucleotide-binding</keyword>
<dbReference type="InterPro" id="IPR010979">
    <property type="entry name" value="Ribosomal_uS13-like_H2TH"/>
</dbReference>
<dbReference type="CDD" id="cd00823">
    <property type="entry name" value="TopoIIB_Trans"/>
    <property type="match status" value="1"/>
</dbReference>
<feature type="region of interest" description="Disordered" evidence="6">
    <location>
        <begin position="212"/>
        <end position="233"/>
    </location>
</feature>
<dbReference type="Pfam" id="PF02518">
    <property type="entry name" value="HATPase_c"/>
    <property type="match status" value="1"/>
</dbReference>
<feature type="compositionally biased region" description="Basic and acidic residues" evidence="6">
    <location>
        <begin position="216"/>
        <end position="233"/>
    </location>
</feature>
<dbReference type="NCBIfam" id="TIGR01052">
    <property type="entry name" value="top6b"/>
    <property type="match status" value="1"/>
</dbReference>
<name>A0A382FUB3_9ZZZZ</name>
<dbReference type="InterPro" id="IPR005734">
    <property type="entry name" value="TopoVI_B"/>
</dbReference>
<dbReference type="GO" id="GO:0003918">
    <property type="term" value="F:DNA topoisomerase type II (double strand cut, ATP-hydrolyzing) activity"/>
    <property type="evidence" value="ECO:0007669"/>
    <property type="project" value="InterPro"/>
</dbReference>
<dbReference type="Gene3D" id="3.30.230.10">
    <property type="match status" value="1"/>
</dbReference>
<protein>
    <recommendedName>
        <fullName evidence="10">Histidine kinase/HSP90-like ATPase domain-containing protein</fullName>
    </recommendedName>
</protein>